<keyword evidence="5 7" id="KW-1133">Transmembrane helix</keyword>
<evidence type="ECO:0000259" key="8">
    <source>
        <dbReference type="Pfam" id="PF00892"/>
    </source>
</evidence>
<evidence type="ECO:0000256" key="2">
    <source>
        <dbReference type="ARBA" id="ARBA00007362"/>
    </source>
</evidence>
<proteinExistence type="inferred from homology"/>
<evidence type="ECO:0000313" key="10">
    <source>
        <dbReference type="Proteomes" id="UP000197781"/>
    </source>
</evidence>
<feature type="transmembrane region" description="Helical" evidence="7">
    <location>
        <begin position="215"/>
        <end position="236"/>
    </location>
</feature>
<gene>
    <name evidence="9" type="ORF">BP422_17795</name>
</gene>
<feature type="transmembrane region" description="Helical" evidence="7">
    <location>
        <begin position="279"/>
        <end position="298"/>
    </location>
</feature>
<dbReference type="AlphaFoldDB" id="A0A220MK62"/>
<dbReference type="EMBL" id="CP018145">
    <property type="protein sequence ID" value="ASJ55235.1"/>
    <property type="molecule type" value="Genomic_DNA"/>
</dbReference>
<evidence type="ECO:0000256" key="6">
    <source>
        <dbReference type="ARBA" id="ARBA00023136"/>
    </source>
</evidence>
<feature type="domain" description="EamA" evidence="8">
    <location>
        <begin position="154"/>
        <end position="296"/>
    </location>
</feature>
<feature type="transmembrane region" description="Helical" evidence="7">
    <location>
        <begin position="129"/>
        <end position="148"/>
    </location>
</feature>
<protein>
    <submittedName>
        <fullName evidence="9">EamA family transporter</fullName>
    </submittedName>
</protein>
<keyword evidence="4 7" id="KW-0812">Transmembrane</keyword>
<comment type="subcellular location">
    <subcellularLocation>
        <location evidence="1">Cell membrane</location>
        <topology evidence="1">Multi-pass membrane protein</topology>
    </subcellularLocation>
</comment>
<comment type="similarity">
    <text evidence="2">Belongs to the EamA transporter family.</text>
</comment>
<evidence type="ECO:0000313" key="9">
    <source>
        <dbReference type="EMBL" id="ASJ55235.1"/>
    </source>
</evidence>
<dbReference type="InterPro" id="IPR037185">
    <property type="entry name" value="EmrE-like"/>
</dbReference>
<evidence type="ECO:0000256" key="1">
    <source>
        <dbReference type="ARBA" id="ARBA00004651"/>
    </source>
</evidence>
<keyword evidence="3" id="KW-1003">Cell membrane</keyword>
<dbReference type="Gene3D" id="1.10.3730.20">
    <property type="match status" value="1"/>
</dbReference>
<feature type="transmembrane region" description="Helical" evidence="7">
    <location>
        <begin position="185"/>
        <end position="203"/>
    </location>
</feature>
<dbReference type="PANTHER" id="PTHR32322">
    <property type="entry name" value="INNER MEMBRANE TRANSPORTER"/>
    <property type="match status" value="1"/>
</dbReference>
<dbReference type="RefSeq" id="WP_088908917.1">
    <property type="nucleotide sequence ID" value="NZ_CP018145.1"/>
</dbReference>
<organism evidence="9 10">
    <name type="scientific">Brevibacillus formosus</name>
    <dbReference type="NCBI Taxonomy" id="54913"/>
    <lineage>
        <taxon>Bacteria</taxon>
        <taxon>Bacillati</taxon>
        <taxon>Bacillota</taxon>
        <taxon>Bacilli</taxon>
        <taxon>Bacillales</taxon>
        <taxon>Paenibacillaceae</taxon>
        <taxon>Brevibacillus</taxon>
    </lineage>
</organism>
<evidence type="ECO:0000256" key="4">
    <source>
        <dbReference type="ARBA" id="ARBA00022692"/>
    </source>
</evidence>
<feature type="transmembrane region" description="Helical" evidence="7">
    <location>
        <begin position="154"/>
        <end position="173"/>
    </location>
</feature>
<keyword evidence="6 7" id="KW-0472">Membrane</keyword>
<dbReference type="Pfam" id="PF00892">
    <property type="entry name" value="EamA"/>
    <property type="match status" value="2"/>
</dbReference>
<dbReference type="Proteomes" id="UP000197781">
    <property type="component" value="Chromosome"/>
</dbReference>
<feature type="transmembrane region" description="Helical" evidence="7">
    <location>
        <begin position="40"/>
        <end position="58"/>
    </location>
</feature>
<dbReference type="KEGG" id="bfm:BP422_17795"/>
<feature type="transmembrane region" description="Helical" evidence="7">
    <location>
        <begin position="70"/>
        <end position="91"/>
    </location>
</feature>
<name>A0A220MK62_9BACL</name>
<evidence type="ECO:0000256" key="5">
    <source>
        <dbReference type="ARBA" id="ARBA00022989"/>
    </source>
</evidence>
<feature type="domain" description="EamA" evidence="8">
    <location>
        <begin position="6"/>
        <end position="139"/>
    </location>
</feature>
<feature type="transmembrane region" description="Helical" evidence="7">
    <location>
        <begin position="256"/>
        <end position="273"/>
    </location>
</feature>
<evidence type="ECO:0000256" key="3">
    <source>
        <dbReference type="ARBA" id="ARBA00022475"/>
    </source>
</evidence>
<feature type="transmembrane region" description="Helical" evidence="7">
    <location>
        <begin position="97"/>
        <end position="117"/>
    </location>
</feature>
<evidence type="ECO:0000256" key="7">
    <source>
        <dbReference type="SAM" id="Phobius"/>
    </source>
</evidence>
<dbReference type="SUPFAM" id="SSF103481">
    <property type="entry name" value="Multidrug resistance efflux transporter EmrE"/>
    <property type="match status" value="2"/>
</dbReference>
<reference evidence="9 10" key="1">
    <citation type="submission" date="2016-11" db="EMBL/GenBank/DDBJ databases">
        <authorList>
            <person name="Jaros S."/>
            <person name="Januszkiewicz K."/>
            <person name="Wedrychowicz H."/>
        </authorList>
    </citation>
    <scope>NUCLEOTIDE SEQUENCE [LARGE SCALE GENOMIC DNA]</scope>
    <source>
        <strain evidence="9 10">NF2</strain>
    </source>
</reference>
<dbReference type="GO" id="GO:0005886">
    <property type="term" value="C:plasma membrane"/>
    <property type="evidence" value="ECO:0007669"/>
    <property type="project" value="UniProtKB-SubCell"/>
</dbReference>
<dbReference type="InterPro" id="IPR050638">
    <property type="entry name" value="AA-Vitamin_Transporters"/>
</dbReference>
<dbReference type="PANTHER" id="PTHR32322:SF18">
    <property type="entry name" value="S-ADENOSYLMETHIONINE_S-ADENOSYLHOMOCYSTEINE TRANSPORTER"/>
    <property type="match status" value="1"/>
</dbReference>
<dbReference type="InterPro" id="IPR000620">
    <property type="entry name" value="EamA_dom"/>
</dbReference>
<accession>A0A220MK62</accession>
<sequence>MKDQQKAILAALLNAGITGLSFLFLKMALAVTNPVDTLAHRFTVAFIAASIPIVFGWIKLSIKPKDMLTIIPLAMLYPVLFFTLQAFGLVYTTSSEAGIIQATVPIFTMIMAAFFLGESSTWLQKLSTLLSVGGVVYIFAMKGLGVSAGSGSSIGTILILLSAFSLAGYSVLARKMTKSFHYIDMTYMVALLGFLFFNGWSVIRHSAEGTLSTYFAPFASSAFIISIVFLGILSSLMTSFMTNFALSKMEASKLSVFNNLSTLVTIVAGVIFLQEQLAYYHLIGAVMIIIGVIGTNFLGAKFKKQNHTPQPKSTSV</sequence>